<reference evidence="3" key="1">
    <citation type="submission" date="2016-10" db="EMBL/GenBank/DDBJ databases">
        <authorList>
            <person name="Benchimol M."/>
            <person name="Almeida L.G."/>
            <person name="Vasconcelos A.T."/>
            <person name="Perreira-Neves A."/>
            <person name="Rosa I.A."/>
            <person name="Tasca T."/>
            <person name="Bogo M.R."/>
            <person name="de Souza W."/>
        </authorList>
    </citation>
    <scope>NUCLEOTIDE SEQUENCE [LARGE SCALE GENOMIC DNA]</scope>
    <source>
        <strain evidence="3">K</strain>
    </source>
</reference>
<organism evidence="3 4">
    <name type="scientific">Tritrichomonas foetus</name>
    <dbReference type="NCBI Taxonomy" id="1144522"/>
    <lineage>
        <taxon>Eukaryota</taxon>
        <taxon>Metamonada</taxon>
        <taxon>Parabasalia</taxon>
        <taxon>Tritrichomonadida</taxon>
        <taxon>Tritrichomonadidae</taxon>
        <taxon>Tritrichomonas</taxon>
    </lineage>
</organism>
<accession>A0A1J4JV59</accession>
<dbReference type="SUPFAM" id="SSF54928">
    <property type="entry name" value="RNA-binding domain, RBD"/>
    <property type="match status" value="2"/>
</dbReference>
<keyword evidence="4" id="KW-1185">Reference proteome</keyword>
<evidence type="ECO:0000259" key="2">
    <source>
        <dbReference type="PROSITE" id="PS50102"/>
    </source>
</evidence>
<evidence type="ECO:0000256" key="1">
    <source>
        <dbReference type="PROSITE-ProRule" id="PRU00176"/>
    </source>
</evidence>
<dbReference type="VEuPathDB" id="TrichDB:TRFO_07149"/>
<dbReference type="GeneID" id="94828226"/>
<dbReference type="Pfam" id="PF13893">
    <property type="entry name" value="RRM_5"/>
    <property type="match status" value="2"/>
</dbReference>
<dbReference type="GO" id="GO:0003723">
    <property type="term" value="F:RNA binding"/>
    <property type="evidence" value="ECO:0007669"/>
    <property type="project" value="UniProtKB-UniRule"/>
</dbReference>
<dbReference type="SMART" id="SM00360">
    <property type="entry name" value="RRM"/>
    <property type="match status" value="3"/>
</dbReference>
<protein>
    <recommendedName>
        <fullName evidence="2">RRM domain-containing protein</fullName>
    </recommendedName>
</protein>
<name>A0A1J4JV59_9EUKA</name>
<evidence type="ECO:0000313" key="3">
    <source>
        <dbReference type="EMBL" id="OHT02328.1"/>
    </source>
</evidence>
<dbReference type="InterPro" id="IPR000504">
    <property type="entry name" value="RRM_dom"/>
</dbReference>
<keyword evidence="1" id="KW-0694">RNA-binding</keyword>
<proteinExistence type="predicted"/>
<dbReference type="InterPro" id="IPR012677">
    <property type="entry name" value="Nucleotide-bd_a/b_plait_sf"/>
</dbReference>
<dbReference type="PROSITE" id="PS50102">
    <property type="entry name" value="RRM"/>
    <property type="match status" value="1"/>
</dbReference>
<comment type="caution">
    <text evidence="3">The sequence shown here is derived from an EMBL/GenBank/DDBJ whole genome shotgun (WGS) entry which is preliminary data.</text>
</comment>
<dbReference type="OrthoDB" id="296632at2759"/>
<dbReference type="RefSeq" id="XP_068355464.1">
    <property type="nucleotide sequence ID" value="XM_068493522.1"/>
</dbReference>
<dbReference type="InterPro" id="IPR035979">
    <property type="entry name" value="RBD_domain_sf"/>
</dbReference>
<sequence length="424" mass="49282">MRGKLINPWQCPPDPMQCRLLHLENLPPNCTWRELFPFFSSIQIEHQNIFGHQALIQFYSPGQAYAFYESFHNKLMIGGYPITITFSPLTQLILTSESPTRTAPSRVICIQVMKLRVCLGIQDIYDECSQFGIVEKIICFEKTGKFALVQMSTVEQASLVLVNLSNSPRHLPAFQFRVQYSKNQDIVIKFNNSKSFDFTQPDAQVQFARMRESTAGERPFFVIDETNEINSIFDFWRPVHFDPTFSPIIGVTGYDEKTINCDILHNLFCQYGPVKRIKIPFNRRRFAFIMFANSFYARLALTFLNNCPFEGKHLIIDFPMHPDINQQGDSNEQYFKDYSNEGEDLEFDDYACLSFPTNCVKLKNSDLNFFIQNLNINLAENAFLNHQNNTILFPTVDEATRFICQMNTMFVNNKQFFFVFCSND</sequence>
<dbReference type="AlphaFoldDB" id="A0A1J4JV59"/>
<dbReference type="Gene3D" id="3.30.70.330">
    <property type="match status" value="3"/>
</dbReference>
<gene>
    <name evidence="3" type="ORF">TRFO_07149</name>
</gene>
<evidence type="ECO:0000313" key="4">
    <source>
        <dbReference type="Proteomes" id="UP000179807"/>
    </source>
</evidence>
<dbReference type="CDD" id="cd00590">
    <property type="entry name" value="RRM_SF"/>
    <property type="match status" value="1"/>
</dbReference>
<feature type="domain" description="RRM" evidence="2">
    <location>
        <begin position="247"/>
        <end position="321"/>
    </location>
</feature>
<dbReference type="EMBL" id="MLAK01000871">
    <property type="protein sequence ID" value="OHT02328.1"/>
    <property type="molecule type" value="Genomic_DNA"/>
</dbReference>
<dbReference type="PANTHER" id="PTHR15592">
    <property type="entry name" value="MATRIN 3/NUCLEAR PROTEIN 220-RELATED"/>
    <property type="match status" value="1"/>
</dbReference>
<dbReference type="Proteomes" id="UP000179807">
    <property type="component" value="Unassembled WGS sequence"/>
</dbReference>